<evidence type="ECO:0000256" key="9">
    <source>
        <dbReference type="ARBA" id="ARBA00023143"/>
    </source>
</evidence>
<protein>
    <recommendedName>
        <fullName evidence="4">Flagellar motor switch protein FliG</fullName>
    </recommendedName>
</protein>
<dbReference type="InterPro" id="IPR023087">
    <property type="entry name" value="Flg_Motor_Flig_C"/>
</dbReference>
<gene>
    <name evidence="13" type="ORF">SAMN04487977_10159</name>
</gene>
<evidence type="ECO:0000259" key="10">
    <source>
        <dbReference type="Pfam" id="PF01706"/>
    </source>
</evidence>
<dbReference type="InterPro" id="IPR028263">
    <property type="entry name" value="FliG_N"/>
</dbReference>
<dbReference type="GO" id="GO:0003774">
    <property type="term" value="F:cytoskeletal motor activity"/>
    <property type="evidence" value="ECO:0007669"/>
    <property type="project" value="InterPro"/>
</dbReference>
<keyword evidence="13" id="KW-0969">Cilium</keyword>
<proteinExistence type="inferred from homology"/>
<evidence type="ECO:0000256" key="5">
    <source>
        <dbReference type="ARBA" id="ARBA00022475"/>
    </source>
</evidence>
<dbReference type="Pfam" id="PF14841">
    <property type="entry name" value="FliG_M"/>
    <property type="match status" value="1"/>
</dbReference>
<dbReference type="InterPro" id="IPR011002">
    <property type="entry name" value="FliG_a-hlx"/>
</dbReference>
<comment type="similarity">
    <text evidence="3">Belongs to the FliG family.</text>
</comment>
<evidence type="ECO:0000256" key="3">
    <source>
        <dbReference type="ARBA" id="ARBA00010299"/>
    </source>
</evidence>
<dbReference type="Proteomes" id="UP000182360">
    <property type="component" value="Unassembled WGS sequence"/>
</dbReference>
<evidence type="ECO:0000259" key="11">
    <source>
        <dbReference type="Pfam" id="PF14841"/>
    </source>
</evidence>
<dbReference type="GO" id="GO:0009425">
    <property type="term" value="C:bacterial-type flagellum basal body"/>
    <property type="evidence" value="ECO:0007669"/>
    <property type="project" value="UniProtKB-SubCell"/>
</dbReference>
<keyword evidence="13" id="KW-0282">Flagellum</keyword>
<dbReference type="Pfam" id="PF14842">
    <property type="entry name" value="FliG_N"/>
    <property type="match status" value="1"/>
</dbReference>
<evidence type="ECO:0000256" key="7">
    <source>
        <dbReference type="ARBA" id="ARBA00022779"/>
    </source>
</evidence>
<keyword evidence="5" id="KW-1003">Cell membrane</keyword>
<dbReference type="GO" id="GO:0006935">
    <property type="term" value="P:chemotaxis"/>
    <property type="evidence" value="ECO:0007669"/>
    <property type="project" value="UniProtKB-KW"/>
</dbReference>
<keyword evidence="6" id="KW-0145">Chemotaxis</keyword>
<keyword evidence="14" id="KW-1185">Reference proteome</keyword>
<name>A0A1H8ZQN4_9SPIR</name>
<accession>A0A1H8ZQN4</accession>
<dbReference type="SUPFAM" id="SSF48029">
    <property type="entry name" value="FliG"/>
    <property type="match status" value="2"/>
</dbReference>
<organism evidence="13 14">
    <name type="scientific">Treponema bryantii</name>
    <dbReference type="NCBI Taxonomy" id="163"/>
    <lineage>
        <taxon>Bacteria</taxon>
        <taxon>Pseudomonadati</taxon>
        <taxon>Spirochaetota</taxon>
        <taxon>Spirochaetia</taxon>
        <taxon>Spirochaetales</taxon>
        <taxon>Treponemataceae</taxon>
        <taxon>Treponema</taxon>
    </lineage>
</organism>
<dbReference type="GO" id="GO:0071973">
    <property type="term" value="P:bacterial-type flagellum-dependent cell motility"/>
    <property type="evidence" value="ECO:0007669"/>
    <property type="project" value="InterPro"/>
</dbReference>
<evidence type="ECO:0000313" key="13">
    <source>
        <dbReference type="EMBL" id="SEP66722.1"/>
    </source>
</evidence>
<dbReference type="RefSeq" id="WP_083379609.1">
    <property type="nucleotide sequence ID" value="NZ_FOFU01000001.1"/>
</dbReference>
<feature type="domain" description="Flagellar motor switch protein FliG N-terminal" evidence="12">
    <location>
        <begin position="89"/>
        <end position="183"/>
    </location>
</feature>
<dbReference type="STRING" id="163.SAMN04487775_108132"/>
<dbReference type="Gene3D" id="1.10.220.30">
    <property type="match status" value="3"/>
</dbReference>
<evidence type="ECO:0000256" key="6">
    <source>
        <dbReference type="ARBA" id="ARBA00022500"/>
    </source>
</evidence>
<feature type="domain" description="Flagellar motor switch protein FliG middle" evidence="11">
    <location>
        <begin position="195"/>
        <end position="263"/>
    </location>
</feature>
<dbReference type="PANTHER" id="PTHR30534">
    <property type="entry name" value="FLAGELLAR MOTOR SWITCH PROTEIN FLIG"/>
    <property type="match status" value="1"/>
</dbReference>
<dbReference type="OrthoDB" id="355797at2"/>
<evidence type="ECO:0000256" key="2">
    <source>
        <dbReference type="ARBA" id="ARBA00004413"/>
    </source>
</evidence>
<keyword evidence="8" id="KW-0472">Membrane</keyword>
<sequence length="411" mass="46692">MNVKDFRAKAYTKNAEGIPVPVNETPSVQKSENNFQKTVFTKDIKAEDLTQKKQSPSQALDNTVDYLKTGGLLKVPVEQTPDGKDSVYRRVAKFLLLIGEDEAAKILPHLSESQIEKIIPEIASIRTVSKEEAAVIMEEFNGLLNKAREEGGVETAREMLEKAYGKKRADELLKKAMPLEGKVPFTYLRDADNERVYLLIKDENPGVQSMVLSHLNPKKAAKIINLMTPEEKKEVVMRLAKMEPVSPDVLRRVDQAMHEKSLNQTVEKAENIDGRNALAQILKKMDAGAENDILTYLSEDDPDLGQDLRSRLFTMDDVVKSDDRFVQEKLREMTEIDIAYLIAAKPDDFREKILSNISAGRRAEVRAQEDILKPMRRSDCERITSEFFSKLRRAFEEGHLIIKDRNDDVFV</sequence>
<evidence type="ECO:0000256" key="4">
    <source>
        <dbReference type="ARBA" id="ARBA00021870"/>
    </source>
</evidence>
<evidence type="ECO:0000259" key="12">
    <source>
        <dbReference type="Pfam" id="PF14842"/>
    </source>
</evidence>
<keyword evidence="9" id="KW-0975">Bacterial flagellum</keyword>
<dbReference type="InterPro" id="IPR000090">
    <property type="entry name" value="Flg_Motor_Flig"/>
</dbReference>
<evidence type="ECO:0000256" key="8">
    <source>
        <dbReference type="ARBA" id="ARBA00023136"/>
    </source>
</evidence>
<dbReference type="EMBL" id="FOFU01000001">
    <property type="protein sequence ID" value="SEP66722.1"/>
    <property type="molecule type" value="Genomic_DNA"/>
</dbReference>
<comment type="subcellular location">
    <subcellularLocation>
        <location evidence="1">Bacterial flagellum basal body</location>
    </subcellularLocation>
    <subcellularLocation>
        <location evidence="2">Cell membrane</location>
        <topology evidence="2">Peripheral membrane protein</topology>
        <orientation evidence="2">Cytoplasmic side</orientation>
    </subcellularLocation>
</comment>
<dbReference type="InterPro" id="IPR032779">
    <property type="entry name" value="FliG_M"/>
</dbReference>
<dbReference type="GO" id="GO:0005886">
    <property type="term" value="C:plasma membrane"/>
    <property type="evidence" value="ECO:0007669"/>
    <property type="project" value="UniProtKB-SubCell"/>
</dbReference>
<keyword evidence="13" id="KW-0966">Cell projection</keyword>
<dbReference type="PANTHER" id="PTHR30534:SF0">
    <property type="entry name" value="FLAGELLAR MOTOR SWITCH PROTEIN FLIG"/>
    <property type="match status" value="1"/>
</dbReference>
<reference evidence="13 14" key="1">
    <citation type="submission" date="2016-10" db="EMBL/GenBank/DDBJ databases">
        <authorList>
            <person name="de Groot N.N."/>
        </authorList>
    </citation>
    <scope>NUCLEOTIDE SEQUENCE [LARGE SCALE GENOMIC DNA]</scope>
    <source>
        <strain evidence="13 14">B25</strain>
    </source>
</reference>
<evidence type="ECO:0000256" key="1">
    <source>
        <dbReference type="ARBA" id="ARBA00004117"/>
    </source>
</evidence>
<dbReference type="Pfam" id="PF01706">
    <property type="entry name" value="FliG_C"/>
    <property type="match status" value="1"/>
</dbReference>
<keyword evidence="7" id="KW-0283">Flagellar rotation</keyword>
<evidence type="ECO:0000313" key="14">
    <source>
        <dbReference type="Proteomes" id="UP000182360"/>
    </source>
</evidence>
<dbReference type="PRINTS" id="PR00954">
    <property type="entry name" value="FLGMOTORFLIG"/>
</dbReference>
<feature type="domain" description="Flagellar motor switch protein FliG C-terminal" evidence="10">
    <location>
        <begin position="297"/>
        <end position="402"/>
    </location>
</feature>
<dbReference type="AlphaFoldDB" id="A0A1H8ZQN4"/>